<dbReference type="PANTHER" id="PTHR43156:SF2">
    <property type="entry name" value="STAGE II SPORULATION PROTEIN E"/>
    <property type="match status" value="1"/>
</dbReference>
<dbReference type="Proteomes" id="UP000319424">
    <property type="component" value="Unassembled WGS sequence"/>
</dbReference>
<evidence type="ECO:0000313" key="3">
    <source>
        <dbReference type="EMBL" id="RDY21702.1"/>
    </source>
</evidence>
<keyword evidence="1" id="KW-0378">Hydrolase</keyword>
<dbReference type="GO" id="GO:0016791">
    <property type="term" value="F:phosphatase activity"/>
    <property type="evidence" value="ECO:0007669"/>
    <property type="project" value="TreeGrafter"/>
</dbReference>
<dbReference type="AlphaFoldDB" id="A0A371IMI3"/>
<reference evidence="4 6" key="3">
    <citation type="submission" date="2019-07" db="EMBL/GenBank/DDBJ databases">
        <title>Criibacterium bergeronii gen. nov., sp. nov. isolated from human clinical samples.</title>
        <authorList>
            <person name="Maheux A.F."/>
            <person name="Boudreau D.K."/>
            <person name="Berube E."/>
            <person name="Brodeur S."/>
            <person name="Bernard K.A."/>
            <person name="Abed J.Y."/>
            <person name="Ducrey E."/>
            <person name="Guay E.F."/>
            <person name="Raymond F."/>
            <person name="Corbeil J."/>
            <person name="Domingo M.-C."/>
            <person name="Roy P.H."/>
            <person name="Boissinot M."/>
            <person name="Tocheva E.I."/>
            <person name="Omar R.F."/>
        </authorList>
    </citation>
    <scope>NUCLEOTIDE SEQUENCE [LARGE SCALE GENOMIC DNA]</scope>
    <source>
        <strain evidence="4 6">CCRI-24246</strain>
    </source>
</reference>
<dbReference type="Proteomes" id="UP000093352">
    <property type="component" value="Unassembled WGS sequence"/>
</dbReference>
<dbReference type="RefSeq" id="WP_068911358.1">
    <property type="nucleotide sequence ID" value="NZ_MBEW02000005.1"/>
</dbReference>
<proteinExistence type="predicted"/>
<evidence type="ECO:0000313" key="6">
    <source>
        <dbReference type="Proteomes" id="UP000319424"/>
    </source>
</evidence>
<gene>
    <name evidence="3" type="ORF">BBG48_003725</name>
    <name evidence="4" type="ORF">FL857_00560</name>
</gene>
<dbReference type="EMBL" id="MBEW02000005">
    <property type="protein sequence ID" value="RDY21702.1"/>
    <property type="molecule type" value="Genomic_DNA"/>
</dbReference>
<evidence type="ECO:0000313" key="5">
    <source>
        <dbReference type="Proteomes" id="UP000093352"/>
    </source>
</evidence>
<dbReference type="SUPFAM" id="SSF81606">
    <property type="entry name" value="PP2C-like"/>
    <property type="match status" value="1"/>
</dbReference>
<dbReference type="SMART" id="SM00331">
    <property type="entry name" value="PP2C_SIG"/>
    <property type="match status" value="1"/>
</dbReference>
<reference evidence="3" key="2">
    <citation type="submission" date="2018-07" db="EMBL/GenBank/DDBJ databases">
        <authorList>
            <person name="Quirk P.G."/>
            <person name="Krulwich T.A."/>
        </authorList>
    </citation>
    <scope>NUCLEOTIDE SEQUENCE</scope>
    <source>
        <strain evidence="3">CCRI-22567</strain>
    </source>
</reference>
<organism evidence="3 5">
    <name type="scientific">Criibacterium bergeronii</name>
    <dbReference type="NCBI Taxonomy" id="1871336"/>
    <lineage>
        <taxon>Bacteria</taxon>
        <taxon>Bacillati</taxon>
        <taxon>Bacillota</taxon>
        <taxon>Clostridia</taxon>
        <taxon>Peptostreptococcales</taxon>
        <taxon>Filifactoraceae</taxon>
        <taxon>Criibacterium</taxon>
    </lineage>
</organism>
<dbReference type="SUPFAM" id="SSF55781">
    <property type="entry name" value="GAF domain-like"/>
    <property type="match status" value="1"/>
</dbReference>
<evidence type="ECO:0000256" key="1">
    <source>
        <dbReference type="ARBA" id="ARBA00022801"/>
    </source>
</evidence>
<accession>A0A371IMI3</accession>
<dbReference type="Gene3D" id="3.60.40.10">
    <property type="entry name" value="PPM-type phosphatase domain"/>
    <property type="match status" value="1"/>
</dbReference>
<protein>
    <submittedName>
        <fullName evidence="4">SpoIIE family protein phosphatase</fullName>
    </submittedName>
</protein>
<feature type="domain" description="PPM-type phosphatase" evidence="2">
    <location>
        <begin position="193"/>
        <end position="415"/>
    </location>
</feature>
<dbReference type="InterPro" id="IPR001932">
    <property type="entry name" value="PPM-type_phosphatase-like_dom"/>
</dbReference>
<comment type="caution">
    <text evidence="3">The sequence shown here is derived from an EMBL/GenBank/DDBJ whole genome shotgun (WGS) entry which is preliminary data.</text>
</comment>
<reference evidence="3 5" key="1">
    <citation type="journal article" date="2016" name="Genome Announc.">
        <title>Draft Genome Sequence of Criibacterium bergeronii gen. nov., sp. nov., Strain CCRI-22567T, Isolated from a Vaginal Sample from a Woman with Bacterial Vaginosis.</title>
        <authorList>
            <person name="Maheux A.F."/>
            <person name="Berube E."/>
            <person name="Boudreau D.K."/>
            <person name="Raymond F."/>
            <person name="Corbeil J."/>
            <person name="Roy P.H."/>
            <person name="Boissinot M."/>
            <person name="Omar R.F."/>
        </authorList>
    </citation>
    <scope>NUCLEOTIDE SEQUENCE [LARGE SCALE GENOMIC DNA]</scope>
    <source>
        <strain evidence="3 5">CCRI-22567</strain>
    </source>
</reference>
<dbReference type="PANTHER" id="PTHR43156">
    <property type="entry name" value="STAGE II SPORULATION PROTEIN E-RELATED"/>
    <property type="match status" value="1"/>
</dbReference>
<name>A0A371IMI3_9FIRM</name>
<dbReference type="OrthoDB" id="311592at2"/>
<dbReference type="STRING" id="1871336.BBG48_00130"/>
<dbReference type="InterPro" id="IPR036457">
    <property type="entry name" value="PPM-type-like_dom_sf"/>
</dbReference>
<evidence type="ECO:0000313" key="4">
    <source>
        <dbReference type="EMBL" id="TRW28610.1"/>
    </source>
</evidence>
<dbReference type="Pfam" id="PF07228">
    <property type="entry name" value="SpoIIE"/>
    <property type="match status" value="1"/>
</dbReference>
<dbReference type="EMBL" id="VJXW01000001">
    <property type="protein sequence ID" value="TRW28610.1"/>
    <property type="molecule type" value="Genomic_DNA"/>
</dbReference>
<dbReference type="InterPro" id="IPR052016">
    <property type="entry name" value="Bact_Sigma-Reg"/>
</dbReference>
<keyword evidence="5" id="KW-1185">Reference proteome</keyword>
<sequence length="420" mass="47796">MNDCIERASTVFYKIRDAADNIEKTNKVLYEQRNLDKYFKLIAEDLAKSTDSESVLVYLHGNDDYNEMLYSIGNSGMLAESLAFVKLMKSDEKRIFSKAELPEKLVELGVFSLAFVRLYKGDEVLGDVILINAPRYLPEDISVLRVYAAQVALSTITFIQTNKAFDSSFIKRDLKLISEQQQLIMEDEIANDDSNINVDYLNVPFKYVGGDFCKFKKLAEKKYILFIADVMGHGIVSNYFVAMMKGAIELLLMETHSPSEILVRLNTILFNELDKLDVFVTAKMIYLDFESKVAYISNAGHTVPILVYKDKDSKRHCSLAQETAVLPLGVLKDAKYIEDEIDITDMELIALYTDGIIEVKNKEGQEFGVDNLGKYLISQLEQNKDDICKSIFSTLQEYSDNDEIKDDLTMVTLRVNDLNE</sequence>
<evidence type="ECO:0000259" key="2">
    <source>
        <dbReference type="SMART" id="SM00331"/>
    </source>
</evidence>